<protein>
    <recommendedName>
        <fullName evidence="8">S-acyltransferase</fullName>
        <ecNumber evidence="8">2.3.1.225</ecNumber>
    </recommendedName>
    <alternativeName>
        <fullName evidence="8">Palmitoyltransferase</fullName>
    </alternativeName>
</protein>
<evidence type="ECO:0000313" key="10">
    <source>
        <dbReference type="EMBL" id="KAK1272699.1"/>
    </source>
</evidence>
<evidence type="ECO:0000256" key="7">
    <source>
        <dbReference type="ARBA" id="ARBA00023315"/>
    </source>
</evidence>
<keyword evidence="11" id="KW-1185">Reference proteome</keyword>
<feature type="transmembrane region" description="Helical" evidence="8">
    <location>
        <begin position="161"/>
        <end position="184"/>
    </location>
</feature>
<dbReference type="InterPro" id="IPR001594">
    <property type="entry name" value="Palmitoyltrfase_DHHC"/>
</dbReference>
<gene>
    <name evidence="10" type="ORF">QJS04_geneDACA019159</name>
</gene>
<keyword evidence="6 8" id="KW-0472">Membrane</keyword>
<comment type="similarity">
    <text evidence="2 8">Belongs to the DHHC palmitoyltransferase family.</text>
</comment>
<accession>A0AAV9B7M8</accession>
<keyword evidence="7 8" id="KW-0012">Acyltransferase</keyword>
<comment type="catalytic activity">
    <reaction evidence="8">
        <text>L-cysteinyl-[protein] + hexadecanoyl-CoA = S-hexadecanoyl-L-cysteinyl-[protein] + CoA</text>
        <dbReference type="Rhea" id="RHEA:36683"/>
        <dbReference type="Rhea" id="RHEA-COMP:10131"/>
        <dbReference type="Rhea" id="RHEA-COMP:11032"/>
        <dbReference type="ChEBI" id="CHEBI:29950"/>
        <dbReference type="ChEBI" id="CHEBI:57287"/>
        <dbReference type="ChEBI" id="CHEBI:57379"/>
        <dbReference type="ChEBI" id="CHEBI:74151"/>
        <dbReference type="EC" id="2.3.1.225"/>
    </reaction>
</comment>
<keyword evidence="4 8" id="KW-0812">Transmembrane</keyword>
<keyword evidence="5 8" id="KW-1133">Transmembrane helix</keyword>
<reference evidence="10" key="1">
    <citation type="journal article" date="2023" name="Nat. Commun.">
        <title>Diploid and tetraploid genomes of Acorus and the evolution of monocots.</title>
        <authorList>
            <person name="Ma L."/>
            <person name="Liu K.W."/>
            <person name="Li Z."/>
            <person name="Hsiao Y.Y."/>
            <person name="Qi Y."/>
            <person name="Fu T."/>
            <person name="Tang G.D."/>
            <person name="Zhang D."/>
            <person name="Sun W.H."/>
            <person name="Liu D.K."/>
            <person name="Li Y."/>
            <person name="Chen G.Z."/>
            <person name="Liu X.D."/>
            <person name="Liao X.Y."/>
            <person name="Jiang Y.T."/>
            <person name="Yu X."/>
            <person name="Hao Y."/>
            <person name="Huang J."/>
            <person name="Zhao X.W."/>
            <person name="Ke S."/>
            <person name="Chen Y.Y."/>
            <person name="Wu W.L."/>
            <person name="Hsu J.L."/>
            <person name="Lin Y.F."/>
            <person name="Huang M.D."/>
            <person name="Li C.Y."/>
            <person name="Huang L."/>
            <person name="Wang Z.W."/>
            <person name="Zhao X."/>
            <person name="Zhong W.Y."/>
            <person name="Peng D.H."/>
            <person name="Ahmad S."/>
            <person name="Lan S."/>
            <person name="Zhang J.S."/>
            <person name="Tsai W.C."/>
            <person name="Van de Peer Y."/>
            <person name="Liu Z.J."/>
        </authorList>
    </citation>
    <scope>NUCLEOTIDE SEQUENCE</scope>
    <source>
        <strain evidence="10">SCP</strain>
    </source>
</reference>
<proteinExistence type="inferred from homology"/>
<dbReference type="AlphaFoldDB" id="A0AAV9B7M8"/>
<feature type="transmembrane region" description="Helical" evidence="8">
    <location>
        <begin position="70"/>
        <end position="91"/>
    </location>
</feature>
<feature type="domain" description="Palmitoyltransferase DHHC" evidence="9">
    <location>
        <begin position="149"/>
        <end position="253"/>
    </location>
</feature>
<evidence type="ECO:0000259" key="9">
    <source>
        <dbReference type="Pfam" id="PF01529"/>
    </source>
</evidence>
<reference evidence="10" key="2">
    <citation type="submission" date="2023-06" db="EMBL/GenBank/DDBJ databases">
        <authorList>
            <person name="Ma L."/>
            <person name="Liu K.-W."/>
            <person name="Li Z."/>
            <person name="Hsiao Y.-Y."/>
            <person name="Qi Y."/>
            <person name="Fu T."/>
            <person name="Tang G."/>
            <person name="Zhang D."/>
            <person name="Sun W.-H."/>
            <person name="Liu D.-K."/>
            <person name="Li Y."/>
            <person name="Chen G.-Z."/>
            <person name="Liu X.-D."/>
            <person name="Liao X.-Y."/>
            <person name="Jiang Y.-T."/>
            <person name="Yu X."/>
            <person name="Hao Y."/>
            <person name="Huang J."/>
            <person name="Zhao X.-W."/>
            <person name="Ke S."/>
            <person name="Chen Y.-Y."/>
            <person name="Wu W.-L."/>
            <person name="Hsu J.-L."/>
            <person name="Lin Y.-F."/>
            <person name="Huang M.-D."/>
            <person name="Li C.-Y."/>
            <person name="Huang L."/>
            <person name="Wang Z.-W."/>
            <person name="Zhao X."/>
            <person name="Zhong W.-Y."/>
            <person name="Peng D.-H."/>
            <person name="Ahmad S."/>
            <person name="Lan S."/>
            <person name="Zhang J.-S."/>
            <person name="Tsai W.-C."/>
            <person name="Van De Peer Y."/>
            <person name="Liu Z.-J."/>
        </authorList>
    </citation>
    <scope>NUCLEOTIDE SEQUENCE</scope>
    <source>
        <strain evidence="10">SCP</strain>
        <tissue evidence="10">Leaves</tissue>
    </source>
</reference>
<evidence type="ECO:0000256" key="3">
    <source>
        <dbReference type="ARBA" id="ARBA00022679"/>
    </source>
</evidence>
<dbReference type="GO" id="GO:0019706">
    <property type="term" value="F:protein-cysteine S-palmitoyltransferase activity"/>
    <property type="evidence" value="ECO:0007669"/>
    <property type="project" value="UniProtKB-EC"/>
</dbReference>
<name>A0AAV9B7M8_ACOGR</name>
<dbReference type="GO" id="GO:0016020">
    <property type="term" value="C:membrane"/>
    <property type="evidence" value="ECO:0007669"/>
    <property type="project" value="UniProtKB-SubCell"/>
</dbReference>
<evidence type="ECO:0000256" key="1">
    <source>
        <dbReference type="ARBA" id="ARBA00004141"/>
    </source>
</evidence>
<evidence type="ECO:0000256" key="8">
    <source>
        <dbReference type="RuleBase" id="RU079119"/>
    </source>
</evidence>
<feature type="transmembrane region" description="Helical" evidence="8">
    <location>
        <begin position="103"/>
        <end position="125"/>
    </location>
</feature>
<dbReference type="InterPro" id="IPR039859">
    <property type="entry name" value="PFA4/ZDH16/20/ERF2-like"/>
</dbReference>
<dbReference type="EC" id="2.3.1.225" evidence="8"/>
<comment type="subcellular location">
    <subcellularLocation>
        <location evidence="1">Membrane</location>
        <topology evidence="1">Multi-pass membrane protein</topology>
    </subcellularLocation>
</comment>
<feature type="transmembrane region" description="Helical" evidence="8">
    <location>
        <begin position="190"/>
        <end position="212"/>
    </location>
</feature>
<evidence type="ECO:0000256" key="6">
    <source>
        <dbReference type="ARBA" id="ARBA00023136"/>
    </source>
</evidence>
<organism evidence="10 11">
    <name type="scientific">Acorus gramineus</name>
    <name type="common">Dwarf sweet flag</name>
    <dbReference type="NCBI Taxonomy" id="55184"/>
    <lineage>
        <taxon>Eukaryota</taxon>
        <taxon>Viridiplantae</taxon>
        <taxon>Streptophyta</taxon>
        <taxon>Embryophyta</taxon>
        <taxon>Tracheophyta</taxon>
        <taxon>Spermatophyta</taxon>
        <taxon>Magnoliopsida</taxon>
        <taxon>Liliopsida</taxon>
        <taxon>Acoraceae</taxon>
        <taxon>Acorus</taxon>
    </lineage>
</organism>
<dbReference type="EMBL" id="JAUJYN010000004">
    <property type="protein sequence ID" value="KAK1272699.1"/>
    <property type="molecule type" value="Genomic_DNA"/>
</dbReference>
<comment type="caution">
    <text evidence="10">The sequence shown here is derived from an EMBL/GenBank/DDBJ whole genome shotgun (WGS) entry which is preliminary data.</text>
</comment>
<dbReference type="Pfam" id="PF01529">
    <property type="entry name" value="DHHC"/>
    <property type="match status" value="1"/>
</dbReference>
<evidence type="ECO:0000256" key="4">
    <source>
        <dbReference type="ARBA" id="ARBA00022692"/>
    </source>
</evidence>
<keyword evidence="3 8" id="KW-0808">Transferase</keyword>
<evidence type="ECO:0000313" key="11">
    <source>
        <dbReference type="Proteomes" id="UP001179952"/>
    </source>
</evidence>
<dbReference type="PANTHER" id="PTHR12246">
    <property type="entry name" value="PALMITOYLTRANSFERASE ZDHHC16"/>
    <property type="match status" value="1"/>
</dbReference>
<evidence type="ECO:0000256" key="5">
    <source>
        <dbReference type="ARBA" id="ARBA00022989"/>
    </source>
</evidence>
<dbReference type="Proteomes" id="UP001179952">
    <property type="component" value="Unassembled WGS sequence"/>
</dbReference>
<feature type="transmembrane region" description="Helical" evidence="8">
    <location>
        <begin position="219"/>
        <end position="239"/>
    </location>
</feature>
<comment type="domain">
    <text evidence="8">The DHHC domain is required for palmitoyltransferase activity.</text>
</comment>
<evidence type="ECO:0000256" key="2">
    <source>
        <dbReference type="ARBA" id="ARBA00008574"/>
    </source>
</evidence>
<sequence length="302" mass="33461">MGEEEMEEKHTVDSVCMDLETTCWGCGLKLLLQTSSPIFKCGWCGAISNQNKRGPESACFSRWRILRDGFFVCIVLVFIFFIICSGVWAVYPIVFAISYFSGVFHSIVTAMLSICTISSFCSAAFHSPGAPPSISWGSYPMVGKGGLEIGNCVGAANHRHFVVFLITVIISCTYVTSMAIYAGLHHWPPLQVVTATGVLKEFFVALMSSAILLTARGLLLLYLCIASISLAIGLIVLLWQQLHFIYEGKTYIGSLSSRDYDGSYNRGCHNLIRFFSCPYPIYRFFMSSNNVKSQEMTVSKLL</sequence>